<keyword evidence="2" id="KW-0378">Hydrolase</keyword>
<dbReference type="PATRIC" id="fig|28229.3.peg.489"/>
<evidence type="ECO:0000256" key="4">
    <source>
        <dbReference type="ARBA" id="ARBA00023160"/>
    </source>
</evidence>
<evidence type="ECO:0000256" key="3">
    <source>
        <dbReference type="ARBA" id="ARBA00023098"/>
    </source>
</evidence>
<dbReference type="GO" id="GO:0008770">
    <property type="term" value="F:[acyl-carrier-protein] phosphodiesterase activity"/>
    <property type="evidence" value="ECO:0007669"/>
    <property type="project" value="InterPro"/>
</dbReference>
<dbReference type="InterPro" id="IPR007431">
    <property type="entry name" value="ACP_PD"/>
</dbReference>
<evidence type="ECO:0000313" key="6">
    <source>
        <dbReference type="Proteomes" id="UP000029868"/>
    </source>
</evidence>
<comment type="caution">
    <text evidence="5">The sequence shown here is derived from an EMBL/GenBank/DDBJ whole genome shotgun (WGS) entry which is preliminary data.</text>
</comment>
<dbReference type="Proteomes" id="UP000029868">
    <property type="component" value="Unassembled WGS sequence"/>
</dbReference>
<evidence type="ECO:0000256" key="2">
    <source>
        <dbReference type="ARBA" id="ARBA00022801"/>
    </source>
</evidence>
<keyword evidence="3" id="KW-0443">Lipid metabolism</keyword>
<proteinExistence type="predicted"/>
<dbReference type="EMBL" id="JQEC01000004">
    <property type="protein sequence ID" value="KGJ96863.1"/>
    <property type="molecule type" value="Genomic_DNA"/>
</dbReference>
<dbReference type="GO" id="GO:0006633">
    <property type="term" value="P:fatty acid biosynthetic process"/>
    <property type="evidence" value="ECO:0007669"/>
    <property type="project" value="UniProtKB-KW"/>
</dbReference>
<dbReference type="PIRSF" id="PIRSF011489">
    <property type="entry name" value="DUF479"/>
    <property type="match status" value="1"/>
</dbReference>
<dbReference type="OrthoDB" id="8442777at2"/>
<dbReference type="Pfam" id="PF04336">
    <property type="entry name" value="ACP_PD"/>
    <property type="match status" value="1"/>
</dbReference>
<sequence>MNYLAHLYFAQANADSHFGNLLGDFGGKIHAQQLSTAVKKGLENHYLVDRFTDSHALVKQAKYLFSVPRRRFAGIALDVLFDHFLIRHWSSFHKIPLSQFKQSSYALLNENISFMPSKMQQVVTRMTKNDWFKEYETIEGIGFALDNIAKRIRFANQFSGSIEDITRHYVELELVFLAFFPDLIEHVNKHGLETKSLNRSSA</sequence>
<evidence type="ECO:0000313" key="5">
    <source>
        <dbReference type="EMBL" id="KGJ96863.1"/>
    </source>
</evidence>
<keyword evidence="1" id="KW-0444">Lipid biosynthesis</keyword>
<evidence type="ECO:0000256" key="1">
    <source>
        <dbReference type="ARBA" id="ARBA00022516"/>
    </source>
</evidence>
<reference evidence="5 6" key="1">
    <citation type="submission" date="2014-08" db="EMBL/GenBank/DDBJ databases">
        <title>Genomic and Phenotypic Diversity of Colwellia psychrerythraea strains from Disparate Marine Basins.</title>
        <authorList>
            <person name="Techtmann S.M."/>
            <person name="Stelling S.C."/>
            <person name="Utturkar S.M."/>
            <person name="Alshibli N."/>
            <person name="Harris A."/>
            <person name="Brown S.D."/>
            <person name="Hazen T.C."/>
        </authorList>
    </citation>
    <scope>NUCLEOTIDE SEQUENCE [LARGE SCALE GENOMIC DNA]</scope>
    <source>
        <strain evidence="5 6">GAB14E</strain>
    </source>
</reference>
<dbReference type="RefSeq" id="WP_033080651.1">
    <property type="nucleotide sequence ID" value="NZ_JQEC01000004.1"/>
</dbReference>
<keyword evidence="4" id="KW-0275">Fatty acid biosynthesis</keyword>
<protein>
    <submittedName>
        <fullName evidence="5">Acyl carrier protein phosphodiesterase</fullName>
    </submittedName>
</protein>
<keyword evidence="4" id="KW-0276">Fatty acid metabolism</keyword>
<dbReference type="PANTHER" id="PTHR38764:SF1">
    <property type="entry name" value="ACYL CARRIER PROTEIN PHOSPHODIESTERASE"/>
    <property type="match status" value="1"/>
</dbReference>
<dbReference type="PANTHER" id="PTHR38764">
    <property type="entry name" value="ACYL CARRIER PROTEIN PHOSPHODIESTERASE"/>
    <property type="match status" value="1"/>
</dbReference>
<organism evidence="5 6">
    <name type="scientific">Colwellia psychrerythraea</name>
    <name type="common">Vibrio psychroerythus</name>
    <dbReference type="NCBI Taxonomy" id="28229"/>
    <lineage>
        <taxon>Bacteria</taxon>
        <taxon>Pseudomonadati</taxon>
        <taxon>Pseudomonadota</taxon>
        <taxon>Gammaproteobacteria</taxon>
        <taxon>Alteromonadales</taxon>
        <taxon>Colwelliaceae</taxon>
        <taxon>Colwellia</taxon>
    </lineage>
</organism>
<dbReference type="AlphaFoldDB" id="A0A099L4Q3"/>
<name>A0A099L4Q3_COLPS</name>
<accession>A0A099L4Q3</accession>
<gene>
    <name evidence="5" type="ORF">GAB14E_1331</name>
</gene>